<comment type="caution">
    <text evidence="9">The sequence shown here is derived from an EMBL/GenBank/DDBJ whole genome shotgun (WGS) entry which is preliminary data.</text>
</comment>
<evidence type="ECO:0000256" key="1">
    <source>
        <dbReference type="ARBA" id="ARBA00004141"/>
    </source>
</evidence>
<comment type="cofactor">
    <cofactor evidence="7">
        <name>FMN</name>
        <dbReference type="ChEBI" id="CHEBI:58210"/>
    </cofactor>
    <text evidence="7">Binds 1 FMN per subunit.</text>
</comment>
<gene>
    <name evidence="7" type="primary">msrQ</name>
    <name evidence="9" type="ORF">C7I84_05600</name>
</gene>
<dbReference type="GO" id="GO:0009055">
    <property type="term" value="F:electron transfer activity"/>
    <property type="evidence" value="ECO:0007669"/>
    <property type="project" value="UniProtKB-UniRule"/>
</dbReference>
<evidence type="ECO:0000256" key="5">
    <source>
        <dbReference type="ARBA" id="ARBA00023004"/>
    </source>
</evidence>
<comment type="subcellular location">
    <subcellularLocation>
        <location evidence="7">Cell membrane</location>
        <topology evidence="7">Multi-pass membrane protein</topology>
    </subcellularLocation>
    <subcellularLocation>
        <location evidence="1">Membrane</location>
        <topology evidence="1">Multi-pass membrane protein</topology>
    </subcellularLocation>
</comment>
<keyword evidence="7" id="KW-0349">Heme</keyword>
<comment type="cofactor">
    <cofactor evidence="7">
        <name>heme b</name>
        <dbReference type="ChEBI" id="CHEBI:60344"/>
    </cofactor>
    <text evidence="7">Binds 1 heme b (iron(II)-protoporphyrin IX) group per subunit.</text>
</comment>
<feature type="transmembrane region" description="Helical" evidence="7">
    <location>
        <begin position="150"/>
        <end position="167"/>
    </location>
</feature>
<dbReference type="GO" id="GO:0020037">
    <property type="term" value="F:heme binding"/>
    <property type="evidence" value="ECO:0007669"/>
    <property type="project" value="UniProtKB-UniRule"/>
</dbReference>
<dbReference type="AlphaFoldDB" id="A0A2P7SPQ5"/>
<sequence length="284" mass="30797">MPWNDRAGRFSALKAVVFAGLFVPAVLLAWSWVAGALGPRPVTEAIHETGDWAIRLLFISLAVTPLRRIADWPKLIVVRRMIGVAALFYGLAHLGLYVIDQNLDLARVASEITLRIYLTIGFVALTGLVILGATSTDAAIKKLGRKWNRLHKVVYAIGILAALHFFMQTKADVYEATLMSGLFVLLMGYRLAHWRGFSLASPIVLISAAVLSALATAALEYAWYGFATGIPPLRVLAANLQFAFSVRPAWWVLAIGAAIAVVPILRPMIGGSASSRRPARAPAE</sequence>
<comment type="similarity">
    <text evidence="7">Belongs to the MsrQ family.</text>
</comment>
<dbReference type="EMBL" id="PXYK01000004">
    <property type="protein sequence ID" value="PSJ64421.1"/>
    <property type="molecule type" value="Genomic_DNA"/>
</dbReference>
<organism evidence="9 10">
    <name type="scientific">Kumtagia ephedrae</name>
    <dbReference type="NCBI Taxonomy" id="2116701"/>
    <lineage>
        <taxon>Bacteria</taxon>
        <taxon>Pseudomonadati</taxon>
        <taxon>Pseudomonadota</taxon>
        <taxon>Alphaproteobacteria</taxon>
        <taxon>Hyphomicrobiales</taxon>
        <taxon>Phyllobacteriaceae</taxon>
        <taxon>Kumtagia</taxon>
    </lineage>
</organism>
<keyword evidence="2 7" id="KW-0813">Transport</keyword>
<keyword evidence="7" id="KW-0479">Metal-binding</keyword>
<keyword evidence="7" id="KW-1003">Cell membrane</keyword>
<feature type="transmembrane region" description="Helical" evidence="7">
    <location>
        <begin position="173"/>
        <end position="191"/>
    </location>
</feature>
<dbReference type="GO" id="GO:0030091">
    <property type="term" value="P:protein repair"/>
    <property type="evidence" value="ECO:0007669"/>
    <property type="project" value="UniProtKB-UniRule"/>
</dbReference>
<evidence type="ECO:0000256" key="3">
    <source>
        <dbReference type="ARBA" id="ARBA00022692"/>
    </source>
</evidence>
<dbReference type="Proteomes" id="UP000241229">
    <property type="component" value="Unassembled WGS sequence"/>
</dbReference>
<evidence type="ECO:0000256" key="7">
    <source>
        <dbReference type="HAMAP-Rule" id="MF_01207"/>
    </source>
</evidence>
<comment type="caution">
    <text evidence="7">Lacks conserved residue(s) required for the propagation of feature annotation.</text>
</comment>
<dbReference type="HAMAP" id="MF_01207">
    <property type="entry name" value="MsrQ"/>
    <property type="match status" value="1"/>
</dbReference>
<feature type="domain" description="Ferric oxidoreductase" evidence="8">
    <location>
        <begin position="49"/>
        <end position="161"/>
    </location>
</feature>
<comment type="subunit">
    <text evidence="7">Heterodimer of a catalytic subunit (MsrP) and a heme-binding subunit (MsrQ).</text>
</comment>
<evidence type="ECO:0000313" key="10">
    <source>
        <dbReference type="Proteomes" id="UP000241229"/>
    </source>
</evidence>
<dbReference type="GO" id="GO:0005886">
    <property type="term" value="C:plasma membrane"/>
    <property type="evidence" value="ECO:0007669"/>
    <property type="project" value="UniProtKB-SubCell"/>
</dbReference>
<proteinExistence type="inferred from homology"/>
<evidence type="ECO:0000259" key="8">
    <source>
        <dbReference type="Pfam" id="PF01794"/>
    </source>
</evidence>
<dbReference type="GO" id="GO:0016679">
    <property type="term" value="F:oxidoreductase activity, acting on diphenols and related substances as donors"/>
    <property type="evidence" value="ECO:0007669"/>
    <property type="project" value="TreeGrafter"/>
</dbReference>
<feature type="transmembrane region" description="Helical" evidence="7">
    <location>
        <begin position="114"/>
        <end position="138"/>
    </location>
</feature>
<evidence type="ECO:0000256" key="6">
    <source>
        <dbReference type="ARBA" id="ARBA00023136"/>
    </source>
</evidence>
<keyword evidence="7" id="KW-0249">Electron transport</keyword>
<keyword evidence="3 7" id="KW-0812">Transmembrane</keyword>
<dbReference type="GO" id="GO:0046872">
    <property type="term" value="F:metal ion binding"/>
    <property type="evidence" value="ECO:0007669"/>
    <property type="project" value="UniProtKB-KW"/>
</dbReference>
<reference evidence="9 10" key="1">
    <citation type="submission" date="2018-03" db="EMBL/GenBank/DDBJ databases">
        <title>The draft genome of Mesorhizobium sp. 6GN-30.</title>
        <authorList>
            <person name="Liu L."/>
            <person name="Li L."/>
            <person name="Wang T."/>
            <person name="Zhang X."/>
            <person name="Liang L."/>
        </authorList>
    </citation>
    <scope>NUCLEOTIDE SEQUENCE [LARGE SCALE GENOMIC DNA]</scope>
    <source>
        <strain evidence="9 10">6GN30</strain>
    </source>
</reference>
<feature type="transmembrane region" description="Helical" evidence="7">
    <location>
        <begin position="82"/>
        <end position="99"/>
    </location>
</feature>
<dbReference type="Pfam" id="PF01794">
    <property type="entry name" value="Ferric_reduct"/>
    <property type="match status" value="1"/>
</dbReference>
<dbReference type="PANTHER" id="PTHR36964:SF1">
    <property type="entry name" value="PROTEIN-METHIONINE-SULFOXIDE REDUCTASE HEME-BINDING SUBUNIT MSRQ"/>
    <property type="match status" value="1"/>
</dbReference>
<dbReference type="InterPro" id="IPR022837">
    <property type="entry name" value="MsrQ-like"/>
</dbReference>
<evidence type="ECO:0000313" key="9">
    <source>
        <dbReference type="EMBL" id="PSJ64421.1"/>
    </source>
</evidence>
<comment type="function">
    <text evidence="7">Part of the MsrPQ system that repairs oxidized periplasmic proteins containing methionine sulfoxide residues (Met-O), using respiratory chain electrons. Thus protects these proteins from oxidative-stress damage caused by reactive species of oxygen and chlorine generated by the host defense mechanisms. MsrPQ is essential for the maintenance of envelope integrity under bleach stress, rescuing a wide series of structurally unrelated periplasmic proteins from methionine oxidation. MsrQ provides electrons for reduction to the reductase catalytic subunit MsrP, using the quinone pool of the respiratory chain.</text>
</comment>
<dbReference type="GO" id="GO:0010181">
    <property type="term" value="F:FMN binding"/>
    <property type="evidence" value="ECO:0007669"/>
    <property type="project" value="UniProtKB-UniRule"/>
</dbReference>
<evidence type="ECO:0000256" key="4">
    <source>
        <dbReference type="ARBA" id="ARBA00022989"/>
    </source>
</evidence>
<dbReference type="InterPro" id="IPR013130">
    <property type="entry name" value="Fe3_Rdtase_TM_dom"/>
</dbReference>
<evidence type="ECO:0000256" key="2">
    <source>
        <dbReference type="ARBA" id="ARBA00022448"/>
    </source>
</evidence>
<feature type="transmembrane region" description="Helical" evidence="7">
    <location>
        <begin position="203"/>
        <end position="224"/>
    </location>
</feature>
<protein>
    <recommendedName>
        <fullName evidence="7">Protein-methionine-sulfoxide reductase heme-binding subunit MsrQ</fullName>
    </recommendedName>
    <alternativeName>
        <fullName evidence="7">Flavocytochrome MsrQ</fullName>
    </alternativeName>
</protein>
<dbReference type="OrthoDB" id="9788328at2"/>
<keyword evidence="7" id="KW-0288">FMN</keyword>
<dbReference type="PANTHER" id="PTHR36964">
    <property type="entry name" value="PROTEIN-METHIONINE-SULFOXIDE REDUCTASE HEME-BINDING SUBUNIT MSRQ"/>
    <property type="match status" value="1"/>
</dbReference>
<feature type="transmembrane region" description="Helical" evidence="7">
    <location>
        <begin position="249"/>
        <end position="269"/>
    </location>
</feature>
<name>A0A2P7SPQ5_9HYPH</name>
<keyword evidence="4 7" id="KW-1133">Transmembrane helix</keyword>
<keyword evidence="5 7" id="KW-0408">Iron</keyword>
<keyword evidence="6 7" id="KW-0472">Membrane</keyword>
<keyword evidence="10" id="KW-1185">Reference proteome</keyword>
<feature type="transmembrane region" description="Helical" evidence="7">
    <location>
        <begin position="12"/>
        <end position="32"/>
    </location>
</feature>
<accession>A0A2P7SPQ5</accession>
<keyword evidence="7" id="KW-0285">Flavoprotein</keyword>